<accession>A0ABV5DJ50</accession>
<name>A0ABV5DJ50_9ACTN</name>
<dbReference type="RefSeq" id="WP_376719732.1">
    <property type="nucleotide sequence ID" value="NZ_JAYMRR010000018.1"/>
</dbReference>
<dbReference type="Proteomes" id="UP001585018">
    <property type="component" value="Unassembled WGS sequence"/>
</dbReference>
<evidence type="ECO:0000313" key="2">
    <source>
        <dbReference type="Proteomes" id="UP001585018"/>
    </source>
</evidence>
<proteinExistence type="predicted"/>
<reference evidence="1 2" key="1">
    <citation type="submission" date="2024-01" db="EMBL/GenBank/DDBJ databases">
        <title>Genome mining of biosynthetic gene clusters to explore secondary metabolites of Streptomyces sp.</title>
        <authorList>
            <person name="Baig A."/>
            <person name="Ajitkumar Shintre N."/>
            <person name="Kumar H."/>
            <person name="Anbarasu A."/>
            <person name="Ramaiah S."/>
        </authorList>
    </citation>
    <scope>NUCLEOTIDE SEQUENCE [LARGE SCALE GENOMIC DNA]</scope>
    <source>
        <strain evidence="1 2">A03</strain>
    </source>
</reference>
<dbReference type="EMBL" id="JAYMRR010000018">
    <property type="protein sequence ID" value="MFB8752551.1"/>
    <property type="molecule type" value="Genomic_DNA"/>
</dbReference>
<comment type="caution">
    <text evidence="1">The sequence shown here is derived from an EMBL/GenBank/DDBJ whole genome shotgun (WGS) entry which is preliminary data.</text>
</comment>
<sequence>MTSPHDRLDQARQDYERHLRDCRQCEADGAKCPAAKHLRRLYNNQLRAV</sequence>
<organism evidence="1 2">
    <name type="scientific">Streptomyces parvulus</name>
    <dbReference type="NCBI Taxonomy" id="146923"/>
    <lineage>
        <taxon>Bacteria</taxon>
        <taxon>Bacillati</taxon>
        <taxon>Actinomycetota</taxon>
        <taxon>Actinomycetes</taxon>
        <taxon>Kitasatosporales</taxon>
        <taxon>Streptomycetaceae</taxon>
        <taxon>Streptomyces</taxon>
    </lineage>
</organism>
<keyword evidence="2" id="KW-1185">Reference proteome</keyword>
<protein>
    <submittedName>
        <fullName evidence="1">Uncharacterized protein</fullName>
    </submittedName>
</protein>
<evidence type="ECO:0000313" key="1">
    <source>
        <dbReference type="EMBL" id="MFB8752551.1"/>
    </source>
</evidence>
<gene>
    <name evidence="1" type="ORF">VSS30_27420</name>
</gene>